<organism evidence="3 4">
    <name type="scientific">Lymnaea stagnalis</name>
    <name type="common">Great pond snail</name>
    <name type="synonym">Helix stagnalis</name>
    <dbReference type="NCBI Taxonomy" id="6523"/>
    <lineage>
        <taxon>Eukaryota</taxon>
        <taxon>Metazoa</taxon>
        <taxon>Spiralia</taxon>
        <taxon>Lophotrochozoa</taxon>
        <taxon>Mollusca</taxon>
        <taxon>Gastropoda</taxon>
        <taxon>Heterobranchia</taxon>
        <taxon>Euthyneura</taxon>
        <taxon>Panpulmonata</taxon>
        <taxon>Hygrophila</taxon>
        <taxon>Lymnaeoidea</taxon>
        <taxon>Lymnaeidae</taxon>
        <taxon>Lymnaea</taxon>
    </lineage>
</organism>
<accession>A0AAV2IKD5</accession>
<evidence type="ECO:0000313" key="4">
    <source>
        <dbReference type="Proteomes" id="UP001497497"/>
    </source>
</evidence>
<keyword evidence="4" id="KW-1185">Reference proteome</keyword>
<keyword evidence="2" id="KW-0472">Membrane</keyword>
<evidence type="ECO:0000256" key="2">
    <source>
        <dbReference type="SAM" id="Phobius"/>
    </source>
</evidence>
<name>A0AAV2IKD5_LYMST</name>
<feature type="region of interest" description="Disordered" evidence="1">
    <location>
        <begin position="133"/>
        <end position="153"/>
    </location>
</feature>
<feature type="transmembrane region" description="Helical" evidence="2">
    <location>
        <begin position="51"/>
        <end position="71"/>
    </location>
</feature>
<dbReference type="EMBL" id="CAXITT010001021">
    <property type="protein sequence ID" value="CAL1547606.1"/>
    <property type="molecule type" value="Genomic_DNA"/>
</dbReference>
<keyword evidence="2" id="KW-0812">Transmembrane</keyword>
<comment type="caution">
    <text evidence="3">The sequence shown here is derived from an EMBL/GenBank/DDBJ whole genome shotgun (WGS) entry which is preliminary data.</text>
</comment>
<dbReference type="Proteomes" id="UP001497497">
    <property type="component" value="Unassembled WGS sequence"/>
</dbReference>
<keyword evidence="2" id="KW-1133">Transmembrane helix</keyword>
<gene>
    <name evidence="3" type="ORF">GSLYS_00020923001</name>
</gene>
<protein>
    <submittedName>
        <fullName evidence="3">Uncharacterized protein</fullName>
    </submittedName>
</protein>
<reference evidence="3 4" key="1">
    <citation type="submission" date="2024-04" db="EMBL/GenBank/DDBJ databases">
        <authorList>
            <consortium name="Genoscope - CEA"/>
            <person name="William W."/>
        </authorList>
    </citation>
    <scope>NUCLEOTIDE SEQUENCE [LARGE SCALE GENOMIC DNA]</scope>
</reference>
<proteinExistence type="predicted"/>
<sequence>MNFSTLPPQSIKLLSSLYPNCVKVVSSVQSEVTLGGKHRRPVRDEESDFGALVYIVVVLVFYSAGVMVMIVRYLKTEKKELEEEAALENFFKYMPDRKQEQEHRVNRVAIHAFHTLTSISYDEEELDERDLISEEPSPEHQISTRKSVDRNCSDNQMFQQL</sequence>
<dbReference type="AlphaFoldDB" id="A0AAV2IKD5"/>
<evidence type="ECO:0000256" key="1">
    <source>
        <dbReference type="SAM" id="MobiDB-lite"/>
    </source>
</evidence>
<evidence type="ECO:0000313" key="3">
    <source>
        <dbReference type="EMBL" id="CAL1547606.1"/>
    </source>
</evidence>